<evidence type="ECO:0000313" key="11">
    <source>
        <dbReference type="RefSeq" id="XP_013397764.1"/>
    </source>
</evidence>
<dbReference type="FunFam" id="1.10.3430.10:FF:000008">
    <property type="entry name" value="Ammonium transporter"/>
    <property type="match status" value="1"/>
</dbReference>
<dbReference type="GO" id="GO:0097272">
    <property type="term" value="P:ammonium homeostasis"/>
    <property type="evidence" value="ECO:0007669"/>
    <property type="project" value="TreeGrafter"/>
</dbReference>
<dbReference type="KEGG" id="lak:106164416"/>
<evidence type="ECO:0000259" key="9">
    <source>
        <dbReference type="Pfam" id="PF00909"/>
    </source>
</evidence>
<keyword evidence="5 8" id="KW-1133">Transmembrane helix</keyword>
<dbReference type="GO" id="GO:0008519">
    <property type="term" value="F:ammonium channel activity"/>
    <property type="evidence" value="ECO:0007669"/>
    <property type="project" value="InterPro"/>
</dbReference>
<feature type="transmembrane region" description="Helical" evidence="8">
    <location>
        <begin position="338"/>
        <end position="359"/>
    </location>
</feature>
<dbReference type="GO" id="GO:0005886">
    <property type="term" value="C:plasma membrane"/>
    <property type="evidence" value="ECO:0007669"/>
    <property type="project" value="UniProtKB-SubCell"/>
</dbReference>
<feature type="transmembrane region" description="Helical" evidence="8">
    <location>
        <begin position="285"/>
        <end position="302"/>
    </location>
</feature>
<organism evidence="10 11">
    <name type="scientific">Lingula anatina</name>
    <name type="common">Brachiopod</name>
    <name type="synonym">Lingula unguis</name>
    <dbReference type="NCBI Taxonomy" id="7574"/>
    <lineage>
        <taxon>Eukaryota</taxon>
        <taxon>Metazoa</taxon>
        <taxon>Spiralia</taxon>
        <taxon>Lophotrochozoa</taxon>
        <taxon>Brachiopoda</taxon>
        <taxon>Linguliformea</taxon>
        <taxon>Lingulata</taxon>
        <taxon>Lingulida</taxon>
        <taxon>Linguloidea</taxon>
        <taxon>Lingulidae</taxon>
        <taxon>Lingula</taxon>
    </lineage>
</organism>
<comment type="caution">
    <text evidence="8">Lacks conserved residue(s) required for the propagation of feature annotation.</text>
</comment>
<keyword evidence="6 8" id="KW-0472">Membrane</keyword>
<name>A0A1S3IJT0_LINAN</name>
<dbReference type="InterPro" id="IPR018047">
    <property type="entry name" value="Ammonium_transpt_CS"/>
</dbReference>
<evidence type="ECO:0000256" key="2">
    <source>
        <dbReference type="ARBA" id="ARBA00005887"/>
    </source>
</evidence>
<dbReference type="Pfam" id="PF00909">
    <property type="entry name" value="Ammonium_transp"/>
    <property type="match status" value="1"/>
</dbReference>
<reference evidence="11" key="1">
    <citation type="submission" date="2025-08" db="UniProtKB">
        <authorList>
            <consortium name="RefSeq"/>
        </authorList>
    </citation>
    <scope>IDENTIFICATION</scope>
    <source>
        <tissue evidence="11">Gonads</tissue>
    </source>
</reference>
<comment type="similarity">
    <text evidence="2 8">Belongs to the ammonia transporter channel (TC 1.A.11.2) family.</text>
</comment>
<keyword evidence="10" id="KW-1185">Reference proteome</keyword>
<comment type="subcellular location">
    <subcellularLocation>
        <location evidence="8">Cell membrane</location>
        <topology evidence="8">Multi-pass membrane protein</topology>
    </subcellularLocation>
    <subcellularLocation>
        <location evidence="1">Membrane</location>
        <topology evidence="1">Multi-pass membrane protein</topology>
    </subcellularLocation>
</comment>
<keyword evidence="4 8" id="KW-0812">Transmembrane</keyword>
<dbReference type="STRING" id="7574.A0A1S3IJT0"/>
<dbReference type="PANTHER" id="PTHR11730:SF58">
    <property type="entry name" value="AMMONIUM TRANSPORTER"/>
    <property type="match status" value="1"/>
</dbReference>
<evidence type="ECO:0000256" key="1">
    <source>
        <dbReference type="ARBA" id="ARBA00004141"/>
    </source>
</evidence>
<dbReference type="NCBIfam" id="TIGR00836">
    <property type="entry name" value="amt"/>
    <property type="match status" value="1"/>
</dbReference>
<proteinExistence type="inferred from homology"/>
<evidence type="ECO:0000256" key="6">
    <source>
        <dbReference type="ARBA" id="ARBA00023136"/>
    </source>
</evidence>
<feature type="transmembrane region" description="Helical" evidence="8">
    <location>
        <begin position="145"/>
        <end position="167"/>
    </location>
</feature>
<evidence type="ECO:0000256" key="8">
    <source>
        <dbReference type="RuleBase" id="RU362002"/>
    </source>
</evidence>
<dbReference type="FunCoup" id="A0A1S3IJT0">
    <property type="interactions" value="8"/>
</dbReference>
<dbReference type="OrthoDB" id="534912at2759"/>
<feature type="domain" description="Ammonium transporter AmtB-like" evidence="9">
    <location>
        <begin position="35"/>
        <end position="426"/>
    </location>
</feature>
<dbReference type="Proteomes" id="UP000085678">
    <property type="component" value="Unplaced"/>
</dbReference>
<dbReference type="Gene3D" id="1.10.3430.10">
    <property type="entry name" value="Ammonium transporter AmtB like domains"/>
    <property type="match status" value="1"/>
</dbReference>
<dbReference type="RefSeq" id="XP_013397764.1">
    <property type="nucleotide sequence ID" value="XM_013542310.1"/>
</dbReference>
<keyword evidence="3 8" id="KW-0813">Transport</keyword>
<accession>A0A1S3IJT0</accession>
<dbReference type="GeneID" id="106164416"/>
<sequence>MAGFNKTLAADENLSYFRRGSLQEIEQITWDDATWILTSSFIIFTMQSGFGLLESGAVHGKNEVNIMVKNAVDVIFGGITFWMVGFGLAFGDGPWANPFCGIGYFLVDSDESKMGWTFAWFTFQMSFATTSTTIVSGAMAERTKLLSYIVFSTFNTFIYCFPTHWLWSPVGFLQQLGAIDFAGSGVVHLVGGTTGLVATLMLKPRIGRYEPDYKNDMANPTNALLGLFMLWWGWLGFNCGSTFGISGGKWKLAARSAVVTVNGSAGGGAVGIFLSYIFRQRKLDIGDLVNSVLGALVSVTAICGLARPWEGLIIGMLGGGISVLLPKALDKMKIDDPVGVVSVHGVCGVWGLLSVGLFVDQDNIQNLTYGRKGAFRGGGFYLLGVQTLAAVVIIVWSAVTSFLLLKVLLRVTEEEELLGADYVEHGIGRKELVITPVRHFSTASRRTTSDQEYVVRRRSAFGLSRPIEVAAIEGEVFSCIGIEKDIAETQSLDQSCSKKETVSKAPLQRHFRIRPMVSDDDIYNSSDVTNNETARETSHIM</sequence>
<evidence type="ECO:0000256" key="7">
    <source>
        <dbReference type="ARBA" id="ARBA00023177"/>
    </source>
</evidence>
<evidence type="ECO:0000256" key="4">
    <source>
        <dbReference type="ARBA" id="ARBA00022692"/>
    </source>
</evidence>
<feature type="transmembrane region" description="Helical" evidence="8">
    <location>
        <begin position="116"/>
        <end position="138"/>
    </location>
</feature>
<dbReference type="InterPro" id="IPR024041">
    <property type="entry name" value="NH4_transpt_AmtB-like_dom"/>
</dbReference>
<dbReference type="PANTHER" id="PTHR11730">
    <property type="entry name" value="AMMONIUM TRANSPORTER"/>
    <property type="match status" value="1"/>
</dbReference>
<keyword evidence="7 8" id="KW-0924">Ammonia transport</keyword>
<evidence type="ECO:0000256" key="3">
    <source>
        <dbReference type="ARBA" id="ARBA00022448"/>
    </source>
</evidence>
<dbReference type="PROSITE" id="PS01219">
    <property type="entry name" value="AMMONIUM_TRANSP"/>
    <property type="match status" value="1"/>
</dbReference>
<dbReference type="SUPFAM" id="SSF111352">
    <property type="entry name" value="Ammonium transporter"/>
    <property type="match status" value="1"/>
</dbReference>
<gene>
    <name evidence="11" type="primary">LOC106164416</name>
</gene>
<dbReference type="InParanoid" id="A0A1S3IJT0"/>
<dbReference type="InterPro" id="IPR029020">
    <property type="entry name" value="Ammonium/urea_transptr"/>
</dbReference>
<evidence type="ECO:0000313" key="10">
    <source>
        <dbReference type="Proteomes" id="UP000085678"/>
    </source>
</evidence>
<feature type="transmembrane region" description="Helical" evidence="8">
    <location>
        <begin position="379"/>
        <end position="405"/>
    </location>
</feature>
<protein>
    <recommendedName>
        <fullName evidence="8">Ammonium transporter</fullName>
    </recommendedName>
</protein>
<feature type="transmembrane region" description="Helical" evidence="8">
    <location>
        <begin position="257"/>
        <end position="278"/>
    </location>
</feature>
<feature type="transmembrane region" description="Helical" evidence="8">
    <location>
        <begin position="223"/>
        <end position="245"/>
    </location>
</feature>
<feature type="transmembrane region" description="Helical" evidence="8">
    <location>
        <begin position="74"/>
        <end position="96"/>
    </location>
</feature>
<dbReference type="InterPro" id="IPR001905">
    <property type="entry name" value="Ammonium_transpt"/>
</dbReference>
<dbReference type="AlphaFoldDB" id="A0A1S3IJT0"/>
<evidence type="ECO:0000256" key="5">
    <source>
        <dbReference type="ARBA" id="ARBA00022989"/>
    </source>
</evidence>
<feature type="transmembrane region" description="Helical" evidence="8">
    <location>
        <begin position="179"/>
        <end position="202"/>
    </location>
</feature>